<evidence type="ECO:0000256" key="1">
    <source>
        <dbReference type="ARBA" id="ARBA00011903"/>
    </source>
</evidence>
<dbReference type="SUPFAM" id="SSF55550">
    <property type="entry name" value="SH2 domain"/>
    <property type="match status" value="1"/>
</dbReference>
<sequence length="475" mass="54262">MPDESNKFPGKKKSHNNIVVTNKSCLPSTSGSETTSKSDTQSNIKQLEDDKEISGDNKNLPKRMIDEEEMENGKKCCIETSKKIRKPIEKEKPLLQLCQNLNEKNDILFNKAEILDENIHCRGGDFHEKKGDYIVRRSEIGNKMKFVLSINCDGKTKKHIVLNYNHDKWYFEDVRKSKLEELLDYYKDAKLPLSSIGVSLINPVKRPSFYYLHESITSLEKIGEGAFGEVSKGIIKNNDGTIINCAIKVLKAAKFGKQERTDFMTEAATQRCFNHINIVRLLGIAPFQEPIMMLLELAPKGALNASLRKRPKTKVVVLEKYAFEAINGIKYLHSKNVIHRDIAARNCLLGENDEIKISDFGLTILGQNSVKEEGKVKFPIRYCAPETLRDLIFTQKTDIFSYGILLWEIFTYCKNEPYPGLSTADVRELTLSNKKNMEPVSLMPEIWKIIFKKCLNKNPEKRLDANEIINCIEKC</sequence>
<dbReference type="SMART" id="SM00219">
    <property type="entry name" value="TyrKc"/>
    <property type="match status" value="1"/>
</dbReference>
<evidence type="ECO:0000313" key="13">
    <source>
        <dbReference type="Proteomes" id="UP000038045"/>
    </source>
</evidence>
<evidence type="ECO:0000256" key="10">
    <source>
        <dbReference type="SAM" id="MobiDB-lite"/>
    </source>
</evidence>
<dbReference type="Gene3D" id="1.10.510.10">
    <property type="entry name" value="Transferase(Phosphotransferase) domain 1"/>
    <property type="match status" value="1"/>
</dbReference>
<dbReference type="Gene3D" id="3.30.200.20">
    <property type="entry name" value="Phosphorylase Kinase, domain 1"/>
    <property type="match status" value="1"/>
</dbReference>
<dbReference type="PROSITE" id="PS50001">
    <property type="entry name" value="SH2"/>
    <property type="match status" value="1"/>
</dbReference>
<dbReference type="InterPro" id="IPR036860">
    <property type="entry name" value="SH2_dom_sf"/>
</dbReference>
<evidence type="ECO:0000256" key="2">
    <source>
        <dbReference type="ARBA" id="ARBA00022679"/>
    </source>
</evidence>
<name>A0A0N4Z2J9_PARTI</name>
<protein>
    <recommendedName>
        <fullName evidence="1">non-specific protein-tyrosine kinase</fullName>
        <ecNumber evidence="1">2.7.10.2</ecNumber>
    </recommendedName>
</protein>
<keyword evidence="2" id="KW-0808">Transferase</keyword>
<evidence type="ECO:0000259" key="12">
    <source>
        <dbReference type="PROSITE" id="PS50011"/>
    </source>
</evidence>
<dbReference type="AlphaFoldDB" id="A0A0N4Z2J9"/>
<dbReference type="InterPro" id="IPR001245">
    <property type="entry name" value="Ser-Thr/Tyr_kinase_cat_dom"/>
</dbReference>
<dbReference type="PRINTS" id="PR00109">
    <property type="entry name" value="TYRKINASE"/>
</dbReference>
<keyword evidence="6" id="KW-0829">Tyrosine-protein kinase</keyword>
<dbReference type="PANTHER" id="PTHR24418">
    <property type="entry name" value="TYROSINE-PROTEIN KINASE"/>
    <property type="match status" value="1"/>
</dbReference>
<keyword evidence="3 9" id="KW-0547">Nucleotide-binding</keyword>
<feature type="compositionally biased region" description="Basic and acidic residues" evidence="10">
    <location>
        <begin position="46"/>
        <end position="55"/>
    </location>
</feature>
<dbReference type="PROSITE" id="PS50011">
    <property type="entry name" value="PROTEIN_KINASE_DOM"/>
    <property type="match status" value="1"/>
</dbReference>
<feature type="region of interest" description="Disordered" evidence="10">
    <location>
        <begin position="1"/>
        <end position="61"/>
    </location>
</feature>
<dbReference type="GO" id="GO:0005524">
    <property type="term" value="F:ATP binding"/>
    <property type="evidence" value="ECO:0007669"/>
    <property type="project" value="UniProtKB-UniRule"/>
</dbReference>
<keyword evidence="8" id="KW-0727">SH2 domain</keyword>
<dbReference type="Proteomes" id="UP000038045">
    <property type="component" value="Unplaced"/>
</dbReference>
<keyword evidence="5 9" id="KW-0067">ATP-binding</keyword>
<dbReference type="CDD" id="cd00192">
    <property type="entry name" value="PTKc"/>
    <property type="match status" value="1"/>
</dbReference>
<evidence type="ECO:0000256" key="6">
    <source>
        <dbReference type="ARBA" id="ARBA00023137"/>
    </source>
</evidence>
<dbReference type="EC" id="2.7.10.2" evidence="1"/>
<dbReference type="InterPro" id="IPR000980">
    <property type="entry name" value="SH2"/>
</dbReference>
<reference evidence="14" key="1">
    <citation type="submission" date="2017-02" db="UniProtKB">
        <authorList>
            <consortium name="WormBaseParasite"/>
        </authorList>
    </citation>
    <scope>IDENTIFICATION</scope>
</reference>
<feature type="binding site" evidence="9">
    <location>
        <position position="248"/>
    </location>
    <ligand>
        <name>ATP</name>
        <dbReference type="ChEBI" id="CHEBI:30616"/>
    </ligand>
</feature>
<dbReference type="InterPro" id="IPR020635">
    <property type="entry name" value="Tyr_kinase_cat_dom"/>
</dbReference>
<feature type="domain" description="Protein kinase" evidence="12">
    <location>
        <begin position="216"/>
        <end position="475"/>
    </location>
</feature>
<dbReference type="STRING" id="131310.A0A0N4Z2J9"/>
<dbReference type="SUPFAM" id="SSF56112">
    <property type="entry name" value="Protein kinase-like (PK-like)"/>
    <property type="match status" value="1"/>
</dbReference>
<feature type="compositionally biased region" description="Polar residues" evidence="10">
    <location>
        <begin position="16"/>
        <end position="45"/>
    </location>
</feature>
<keyword evidence="13" id="KW-1185">Reference proteome</keyword>
<dbReference type="WBParaSite" id="PTRK_0000109300.1">
    <property type="protein sequence ID" value="PTRK_0000109300.1"/>
    <property type="gene ID" value="PTRK_0000109300"/>
</dbReference>
<evidence type="ECO:0000259" key="11">
    <source>
        <dbReference type="PROSITE" id="PS50001"/>
    </source>
</evidence>
<dbReference type="InterPro" id="IPR050198">
    <property type="entry name" value="Non-receptor_tyrosine_kinases"/>
</dbReference>
<dbReference type="InterPro" id="IPR008266">
    <property type="entry name" value="Tyr_kinase_AS"/>
</dbReference>
<dbReference type="GO" id="GO:0004715">
    <property type="term" value="F:non-membrane spanning protein tyrosine kinase activity"/>
    <property type="evidence" value="ECO:0007669"/>
    <property type="project" value="UniProtKB-EC"/>
</dbReference>
<dbReference type="PROSITE" id="PS00107">
    <property type="entry name" value="PROTEIN_KINASE_ATP"/>
    <property type="match status" value="1"/>
</dbReference>
<evidence type="ECO:0000256" key="3">
    <source>
        <dbReference type="ARBA" id="ARBA00022741"/>
    </source>
</evidence>
<dbReference type="PROSITE" id="PS00109">
    <property type="entry name" value="PROTEIN_KINASE_TYR"/>
    <property type="match status" value="1"/>
</dbReference>
<evidence type="ECO:0000256" key="4">
    <source>
        <dbReference type="ARBA" id="ARBA00022777"/>
    </source>
</evidence>
<dbReference type="Pfam" id="PF07714">
    <property type="entry name" value="PK_Tyr_Ser-Thr"/>
    <property type="match status" value="1"/>
</dbReference>
<keyword evidence="4" id="KW-0418">Kinase</keyword>
<dbReference type="InterPro" id="IPR000719">
    <property type="entry name" value="Prot_kinase_dom"/>
</dbReference>
<accession>A0A0N4Z2J9</accession>
<evidence type="ECO:0000313" key="14">
    <source>
        <dbReference type="WBParaSite" id="PTRK_0000109300.1"/>
    </source>
</evidence>
<organism evidence="13 14">
    <name type="scientific">Parastrongyloides trichosuri</name>
    <name type="common">Possum-specific nematode worm</name>
    <dbReference type="NCBI Taxonomy" id="131310"/>
    <lineage>
        <taxon>Eukaryota</taxon>
        <taxon>Metazoa</taxon>
        <taxon>Ecdysozoa</taxon>
        <taxon>Nematoda</taxon>
        <taxon>Chromadorea</taxon>
        <taxon>Rhabditida</taxon>
        <taxon>Tylenchina</taxon>
        <taxon>Panagrolaimomorpha</taxon>
        <taxon>Strongyloidoidea</taxon>
        <taxon>Strongyloididae</taxon>
        <taxon>Parastrongyloides</taxon>
    </lineage>
</organism>
<dbReference type="InterPro" id="IPR011009">
    <property type="entry name" value="Kinase-like_dom_sf"/>
</dbReference>
<proteinExistence type="predicted"/>
<dbReference type="InterPro" id="IPR017441">
    <property type="entry name" value="Protein_kinase_ATP_BS"/>
</dbReference>
<evidence type="ECO:0000256" key="9">
    <source>
        <dbReference type="PROSITE-ProRule" id="PRU10141"/>
    </source>
</evidence>
<feature type="domain" description="SH2" evidence="11">
    <location>
        <begin position="97"/>
        <end position="204"/>
    </location>
</feature>
<evidence type="ECO:0000256" key="7">
    <source>
        <dbReference type="ARBA" id="ARBA00051245"/>
    </source>
</evidence>
<dbReference type="Gene3D" id="3.30.505.10">
    <property type="entry name" value="SH2 domain"/>
    <property type="match status" value="1"/>
</dbReference>
<evidence type="ECO:0000256" key="8">
    <source>
        <dbReference type="PROSITE-ProRule" id="PRU00191"/>
    </source>
</evidence>
<comment type="catalytic activity">
    <reaction evidence="7">
        <text>L-tyrosyl-[protein] + ATP = O-phospho-L-tyrosyl-[protein] + ADP + H(+)</text>
        <dbReference type="Rhea" id="RHEA:10596"/>
        <dbReference type="Rhea" id="RHEA-COMP:10136"/>
        <dbReference type="Rhea" id="RHEA-COMP:20101"/>
        <dbReference type="ChEBI" id="CHEBI:15378"/>
        <dbReference type="ChEBI" id="CHEBI:30616"/>
        <dbReference type="ChEBI" id="CHEBI:46858"/>
        <dbReference type="ChEBI" id="CHEBI:61978"/>
        <dbReference type="ChEBI" id="CHEBI:456216"/>
        <dbReference type="EC" id="2.7.10.2"/>
    </reaction>
</comment>
<evidence type="ECO:0000256" key="5">
    <source>
        <dbReference type="ARBA" id="ARBA00022840"/>
    </source>
</evidence>